<sequence>MKNSFDTNLSSKASFDAIYEALTPKPYLEQMTALDYCIADKAAPFVAAAMGFPGLHSGSRVGILDVGSSYGIGAAVMKYGHDFPSISAFFREASQHKDECVRQTRHWLTQRPPARNLHYVGLDSSRPAIEFGVDAELLDAGIARDLESPGSELAASERALIGGCDLLVSTGAVGYLGRHTFQAILPHLGKSGDKDGRSPLALFTVLDIFDAEDVMGTFHDHSFECLPLANVSLNQRNFFDDRERENLLSLLDPESAAYATWSQREKLCANLFIAAPVAGFEKFHTYMTDIAAERGRRSTDRRMHDEG</sequence>
<organism evidence="1">
    <name type="scientific">Candidatus Kentrum sp. LPFa</name>
    <dbReference type="NCBI Taxonomy" id="2126335"/>
    <lineage>
        <taxon>Bacteria</taxon>
        <taxon>Pseudomonadati</taxon>
        <taxon>Pseudomonadota</taxon>
        <taxon>Gammaproteobacteria</taxon>
        <taxon>Candidatus Kentrum</taxon>
    </lineage>
</organism>
<dbReference type="AlphaFoldDB" id="A0A450WH43"/>
<dbReference type="EMBL" id="CAADFK010000095">
    <property type="protein sequence ID" value="VFK16416.1"/>
    <property type="molecule type" value="Genomic_DNA"/>
</dbReference>
<accession>A0A450WH43</accession>
<gene>
    <name evidence="1" type="ORF">BECKLPF1236B_GA0070989_10953</name>
</gene>
<reference evidence="1" key="1">
    <citation type="submission" date="2019-02" db="EMBL/GenBank/DDBJ databases">
        <authorList>
            <person name="Gruber-Vodicka R. H."/>
            <person name="Seah K. B. B."/>
        </authorList>
    </citation>
    <scope>NUCLEOTIDE SEQUENCE</scope>
    <source>
        <strain evidence="1">BECK_S313</strain>
    </source>
</reference>
<protein>
    <submittedName>
        <fullName evidence="1">Uncharacterized protein</fullName>
    </submittedName>
</protein>
<evidence type="ECO:0000313" key="1">
    <source>
        <dbReference type="EMBL" id="VFK16416.1"/>
    </source>
</evidence>
<proteinExistence type="predicted"/>
<name>A0A450WH43_9GAMM</name>